<evidence type="ECO:0000259" key="1">
    <source>
        <dbReference type="Pfam" id="PF01370"/>
    </source>
</evidence>
<organism evidence="2 3">
    <name type="scientific">Thiorhodococcus drewsii AZ1</name>
    <dbReference type="NCBI Taxonomy" id="765913"/>
    <lineage>
        <taxon>Bacteria</taxon>
        <taxon>Pseudomonadati</taxon>
        <taxon>Pseudomonadota</taxon>
        <taxon>Gammaproteobacteria</taxon>
        <taxon>Chromatiales</taxon>
        <taxon>Chromatiaceae</taxon>
        <taxon>Thiorhodococcus</taxon>
    </lineage>
</organism>
<dbReference type="RefSeq" id="WP_007042885.1">
    <property type="nucleotide sequence ID" value="NZ_AFWT01000049.1"/>
</dbReference>
<dbReference type="AlphaFoldDB" id="G2E7A9"/>
<dbReference type="Gene3D" id="3.40.50.720">
    <property type="entry name" value="NAD(P)-binding Rossmann-like Domain"/>
    <property type="match status" value="1"/>
</dbReference>
<dbReference type="InterPro" id="IPR001509">
    <property type="entry name" value="Epimerase_deHydtase"/>
</dbReference>
<dbReference type="InterPro" id="IPR036291">
    <property type="entry name" value="NAD(P)-bd_dom_sf"/>
</dbReference>
<dbReference type="EMBL" id="AFWT01000049">
    <property type="protein sequence ID" value="EGV28015.1"/>
    <property type="molecule type" value="Genomic_DNA"/>
</dbReference>
<keyword evidence="3" id="KW-1185">Reference proteome</keyword>
<dbReference type="PANTHER" id="PTHR48079:SF6">
    <property type="entry name" value="NAD(P)-BINDING DOMAIN-CONTAINING PROTEIN-RELATED"/>
    <property type="match status" value="1"/>
</dbReference>
<protein>
    <submittedName>
        <fullName evidence="2">NAD-dependent epimerase/dehydratase</fullName>
    </submittedName>
</protein>
<dbReference type="GO" id="GO:0004029">
    <property type="term" value="F:aldehyde dehydrogenase (NAD+) activity"/>
    <property type="evidence" value="ECO:0007669"/>
    <property type="project" value="TreeGrafter"/>
</dbReference>
<dbReference type="OrthoDB" id="9801056at2"/>
<dbReference type="Pfam" id="PF01370">
    <property type="entry name" value="Epimerase"/>
    <property type="match status" value="1"/>
</dbReference>
<proteinExistence type="predicted"/>
<dbReference type="STRING" id="765913.ThidrDRAFT_4172"/>
<evidence type="ECO:0000313" key="3">
    <source>
        <dbReference type="Proteomes" id="UP000004200"/>
    </source>
</evidence>
<sequence>MTQAGASPLGKILVTGATGRVGRALVDELLNRSASVVVLTRSPEAAQRLWPDGRVEIRVGDLADRDTLATVGEGIQTLFHLASYAPRPDEPDLYNAPGHWSVTAEGTRNLLSQLDASGLGGARLERILYVSTIKAMGDKIGAMGRPADEDAPPEPDTLYGQAKLTAERAVFDFGDKAGITASVLRLPMVYGLGREGNIVRMIEAVARGRFPPWPRIENRRSAVHIEDVIAGILLVAEHPNSAGETYCVTDGRTYSTRWIYERIRLALGRPIPAWSVPFWMLKAAAAVGSAGERLLGRRMPLTLDGLSKLAGDAWYSSGKLERGLGFTPKHSLESEIPLLVRRMADRPSPGHGPRHDRSADSG</sequence>
<gene>
    <name evidence="2" type="ORF">ThidrDRAFT_4172</name>
</gene>
<dbReference type="SUPFAM" id="SSF51735">
    <property type="entry name" value="NAD(P)-binding Rossmann-fold domains"/>
    <property type="match status" value="1"/>
</dbReference>
<evidence type="ECO:0000313" key="2">
    <source>
        <dbReference type="EMBL" id="EGV28015.1"/>
    </source>
</evidence>
<reference evidence="2 3" key="1">
    <citation type="submission" date="2011-06" db="EMBL/GenBank/DDBJ databases">
        <title>The draft genome of Thiorhodococcus drewsii AZ1.</title>
        <authorList>
            <consortium name="US DOE Joint Genome Institute (JGI-PGF)"/>
            <person name="Lucas S."/>
            <person name="Han J."/>
            <person name="Lapidus A."/>
            <person name="Cheng J.-F."/>
            <person name="Goodwin L."/>
            <person name="Pitluck S."/>
            <person name="Peters L."/>
            <person name="Land M.L."/>
            <person name="Hauser L."/>
            <person name="Vogl K."/>
            <person name="Liu Z."/>
            <person name="Imhoff J."/>
            <person name="Thiel V."/>
            <person name="Frigaard N.-U."/>
            <person name="Bryant D.A."/>
            <person name="Woyke T.J."/>
        </authorList>
    </citation>
    <scope>NUCLEOTIDE SEQUENCE [LARGE SCALE GENOMIC DNA]</scope>
    <source>
        <strain evidence="2 3">AZ1</strain>
    </source>
</reference>
<dbReference type="GO" id="GO:0005737">
    <property type="term" value="C:cytoplasm"/>
    <property type="evidence" value="ECO:0007669"/>
    <property type="project" value="TreeGrafter"/>
</dbReference>
<accession>G2E7A9</accession>
<dbReference type="eggNOG" id="COG0451">
    <property type="taxonomic scope" value="Bacteria"/>
</dbReference>
<dbReference type="InterPro" id="IPR051783">
    <property type="entry name" value="NAD(P)-dependent_oxidoreduct"/>
</dbReference>
<name>G2E7A9_9GAMM</name>
<dbReference type="Proteomes" id="UP000004200">
    <property type="component" value="Unassembled WGS sequence"/>
</dbReference>
<feature type="domain" description="NAD-dependent epimerase/dehydratase" evidence="1">
    <location>
        <begin position="12"/>
        <end position="246"/>
    </location>
</feature>
<dbReference type="PANTHER" id="PTHR48079">
    <property type="entry name" value="PROTEIN YEEZ"/>
    <property type="match status" value="1"/>
</dbReference>
<comment type="caution">
    <text evidence="2">The sequence shown here is derived from an EMBL/GenBank/DDBJ whole genome shotgun (WGS) entry which is preliminary data.</text>
</comment>